<keyword evidence="2" id="KW-1133">Transmembrane helix</keyword>
<dbReference type="PANTHER" id="PTHR37539:SF1">
    <property type="entry name" value="ER-BOUND OXYGENASE MPAB_MPAB'_RUBBER OXYGENASE CATALYTIC DOMAIN-CONTAINING PROTEIN"/>
    <property type="match status" value="1"/>
</dbReference>
<dbReference type="OrthoDB" id="6361347at2759"/>
<keyword evidence="2" id="KW-0472">Membrane</keyword>
<evidence type="ECO:0000313" key="4">
    <source>
        <dbReference type="EMBL" id="EPE30649.1"/>
    </source>
</evidence>
<dbReference type="Proteomes" id="UP000016922">
    <property type="component" value="Unassembled WGS sequence"/>
</dbReference>
<organism evidence="4 5">
    <name type="scientific">Glarea lozoyensis (strain ATCC 20868 / MF5171)</name>
    <dbReference type="NCBI Taxonomy" id="1116229"/>
    <lineage>
        <taxon>Eukaryota</taxon>
        <taxon>Fungi</taxon>
        <taxon>Dikarya</taxon>
        <taxon>Ascomycota</taxon>
        <taxon>Pezizomycotina</taxon>
        <taxon>Leotiomycetes</taxon>
        <taxon>Helotiales</taxon>
        <taxon>Helotiaceae</taxon>
        <taxon>Glarea</taxon>
    </lineage>
</organism>
<dbReference type="HOGENOM" id="CLU_042166_0_0_1"/>
<feature type="transmembrane region" description="Helical" evidence="2">
    <location>
        <begin position="381"/>
        <end position="400"/>
    </location>
</feature>
<keyword evidence="2" id="KW-0812">Transmembrane</keyword>
<accession>S3D0F4</accession>
<feature type="compositionally biased region" description="Basic and acidic residues" evidence="1">
    <location>
        <begin position="68"/>
        <end position="79"/>
    </location>
</feature>
<dbReference type="STRING" id="1116229.S3D0F4"/>
<sequence>MAWQAWNPFYRKDENTRYVYGYQFQWTPLHQTAEELESLKFSYDTLGERALNRLDEISPPASSGHIPRNREREKSDEGFVRVTKTDGGGGGEKVGSEKEESKKEEKKKRDLYELLKDNASEGGALGELWDQVNTVPDWVDWDQISRGQDVFYRYGGPALTALAYQSLLGGMAASRVTEVLARTGGFSPNVAKQRMFETTQHILQCTLSLESIQPGGAGFQSTIRVRLLHAAVRRRILALAKSRPSYYSVADYGVPINDLDSIGTISTFSATLVFFGIPRQLIWLRPQEIEDYVALWRLIAYYIGVDSSYFSTPERARAIMESLMVSEIHPSEMSKVLANNIITSLHTQPPAFASRQFLEASARWMNGNQMGDELGMGRPSWYYWALMAGQCAFFWVGSWLKRMSPRMDAHGLKSLRHLLYQNIIHSKTFGLGTETDFAFKYIPSYNLVVPDNGDEMSGLMVKGVERRNLLTLVLGGVFAGGVCWAWTRGLVEVVRW</sequence>
<gene>
    <name evidence="4" type="ORF">GLAREA_03616</name>
</gene>
<dbReference type="InterPro" id="IPR018713">
    <property type="entry name" value="MPAB/Lcp_cat_dom"/>
</dbReference>
<dbReference type="InterPro" id="IPR037473">
    <property type="entry name" value="Lcp-like"/>
</dbReference>
<dbReference type="OMA" id="YYQALVY"/>
<dbReference type="eggNOG" id="ENOG502S0FM">
    <property type="taxonomic scope" value="Eukaryota"/>
</dbReference>
<protein>
    <recommendedName>
        <fullName evidence="3">ER-bound oxygenase mpaB/mpaB'/Rubber oxygenase catalytic domain-containing protein</fullName>
    </recommendedName>
</protein>
<dbReference type="GO" id="GO:0016491">
    <property type="term" value="F:oxidoreductase activity"/>
    <property type="evidence" value="ECO:0007669"/>
    <property type="project" value="InterPro"/>
</dbReference>
<dbReference type="AlphaFoldDB" id="S3D0F4"/>
<dbReference type="PANTHER" id="PTHR37539">
    <property type="entry name" value="SECRETED PROTEIN-RELATED"/>
    <property type="match status" value="1"/>
</dbReference>
<dbReference type="GeneID" id="19462671"/>
<evidence type="ECO:0000259" key="3">
    <source>
        <dbReference type="Pfam" id="PF09995"/>
    </source>
</evidence>
<evidence type="ECO:0000256" key="2">
    <source>
        <dbReference type="SAM" id="Phobius"/>
    </source>
</evidence>
<reference evidence="4 5" key="1">
    <citation type="journal article" date="2013" name="BMC Genomics">
        <title>Genomics-driven discovery of the pneumocandin biosynthetic gene cluster in the fungus Glarea lozoyensis.</title>
        <authorList>
            <person name="Chen L."/>
            <person name="Yue Q."/>
            <person name="Zhang X."/>
            <person name="Xiang M."/>
            <person name="Wang C."/>
            <person name="Li S."/>
            <person name="Che Y."/>
            <person name="Ortiz-Lopez F.J."/>
            <person name="Bills G.F."/>
            <person name="Liu X."/>
            <person name="An Z."/>
        </authorList>
    </citation>
    <scope>NUCLEOTIDE SEQUENCE [LARGE SCALE GENOMIC DNA]</scope>
    <source>
        <strain evidence="5">ATCC 20868 / MF5171</strain>
    </source>
</reference>
<feature type="domain" description="ER-bound oxygenase mpaB/mpaB'/Rubber oxygenase catalytic" evidence="3">
    <location>
        <begin position="153"/>
        <end position="384"/>
    </location>
</feature>
<keyword evidence="5" id="KW-1185">Reference proteome</keyword>
<proteinExistence type="predicted"/>
<dbReference type="Pfam" id="PF09995">
    <property type="entry name" value="MPAB_Lcp_cat"/>
    <property type="match status" value="1"/>
</dbReference>
<dbReference type="RefSeq" id="XP_008082060.1">
    <property type="nucleotide sequence ID" value="XM_008083869.1"/>
</dbReference>
<dbReference type="EMBL" id="KE145363">
    <property type="protein sequence ID" value="EPE30649.1"/>
    <property type="molecule type" value="Genomic_DNA"/>
</dbReference>
<dbReference type="KEGG" id="glz:GLAREA_03616"/>
<feature type="compositionally biased region" description="Basic and acidic residues" evidence="1">
    <location>
        <begin position="94"/>
        <end position="107"/>
    </location>
</feature>
<feature type="transmembrane region" description="Helical" evidence="2">
    <location>
        <begin position="469"/>
        <end position="487"/>
    </location>
</feature>
<evidence type="ECO:0000313" key="5">
    <source>
        <dbReference type="Proteomes" id="UP000016922"/>
    </source>
</evidence>
<name>S3D0F4_GLAL2</name>
<evidence type="ECO:0000256" key="1">
    <source>
        <dbReference type="SAM" id="MobiDB-lite"/>
    </source>
</evidence>
<feature type="region of interest" description="Disordered" evidence="1">
    <location>
        <begin position="56"/>
        <end position="107"/>
    </location>
</feature>